<evidence type="ECO:0000313" key="2">
    <source>
        <dbReference type="Proteomes" id="UP000305401"/>
    </source>
</evidence>
<reference evidence="1" key="1">
    <citation type="submission" date="2019-04" db="EMBL/GenBank/DDBJ databases">
        <title>Microbes associate with the intestines of laboratory mice.</title>
        <authorList>
            <person name="Navarre W."/>
            <person name="Wong E."/>
            <person name="Huang K.C."/>
            <person name="Tropini C."/>
            <person name="Ng K."/>
            <person name="Yu B."/>
        </authorList>
    </citation>
    <scope>NUCLEOTIDE SEQUENCE</scope>
    <source>
        <strain evidence="1">NM86_A22</strain>
    </source>
</reference>
<comment type="caution">
    <text evidence="1">The sequence shown here is derived from an EMBL/GenBank/DDBJ whole genome shotgun (WGS) entry which is preliminary data.</text>
</comment>
<sequence>MPATLKYTDESDKCYGITGMAIGLVIWNAEDIMAAINLDAGPADVFEFVPEYYFCGNPRISAKNSWSHVLKHYQATMGMLIGNILCRSYVLHGTHPSKETRAKLLVCLDEEGRSSCALESDEVERVFNRSYAYLEKVFNHPGVHAVAHDFAKLLKERRQMSRADMMECLGRIEAL</sequence>
<dbReference type="Proteomes" id="UP000305401">
    <property type="component" value="Unassembled WGS sequence"/>
</dbReference>
<protein>
    <submittedName>
        <fullName evidence="1">Uncharacterized protein</fullName>
    </submittedName>
</protein>
<name>A0AC61S8C5_9BACT</name>
<proteinExistence type="predicted"/>
<accession>A0AC61S8C5</accession>
<evidence type="ECO:0000313" key="1">
    <source>
        <dbReference type="EMBL" id="THG54993.1"/>
    </source>
</evidence>
<organism evidence="1 2">
    <name type="scientific">Muribaculum caecicola</name>
    <dbReference type="NCBI Taxonomy" id="3038144"/>
    <lineage>
        <taxon>Bacteria</taxon>
        <taxon>Pseudomonadati</taxon>
        <taxon>Bacteroidota</taxon>
        <taxon>Bacteroidia</taxon>
        <taxon>Bacteroidales</taxon>
        <taxon>Muribaculaceae</taxon>
        <taxon>Muribaculum</taxon>
    </lineage>
</organism>
<gene>
    <name evidence="1" type="ORF">E5990_01150</name>
</gene>
<keyword evidence="2" id="KW-1185">Reference proteome</keyword>
<dbReference type="EMBL" id="SSTG01000006">
    <property type="protein sequence ID" value="THG54993.1"/>
    <property type="molecule type" value="Genomic_DNA"/>
</dbReference>